<gene>
    <name evidence="1" type="ORF">METZ01_LOCUS414948</name>
</gene>
<name>A0A382WTX6_9ZZZZ</name>
<reference evidence="1" key="1">
    <citation type="submission" date="2018-05" db="EMBL/GenBank/DDBJ databases">
        <authorList>
            <person name="Lanie J.A."/>
            <person name="Ng W.-L."/>
            <person name="Kazmierczak K.M."/>
            <person name="Andrzejewski T.M."/>
            <person name="Davidsen T.M."/>
            <person name="Wayne K.J."/>
            <person name="Tettelin H."/>
            <person name="Glass J.I."/>
            <person name="Rusch D."/>
            <person name="Podicherti R."/>
            <person name="Tsui H.-C.T."/>
            <person name="Winkler M.E."/>
        </authorList>
    </citation>
    <scope>NUCLEOTIDE SEQUENCE</scope>
</reference>
<dbReference type="AlphaFoldDB" id="A0A382WTX6"/>
<accession>A0A382WTX6</accession>
<protein>
    <submittedName>
        <fullName evidence="1">Uncharacterized protein</fullName>
    </submittedName>
</protein>
<dbReference type="EMBL" id="UINC01162370">
    <property type="protein sequence ID" value="SVD62094.1"/>
    <property type="molecule type" value="Genomic_DNA"/>
</dbReference>
<feature type="non-terminal residue" evidence="1">
    <location>
        <position position="1"/>
    </location>
</feature>
<sequence length="42" mass="4658">LKTVSTDPISSACRLGAKVIKSNDNIKKFMRVFCLQNTSSQK</sequence>
<proteinExistence type="predicted"/>
<evidence type="ECO:0000313" key="1">
    <source>
        <dbReference type="EMBL" id="SVD62094.1"/>
    </source>
</evidence>
<organism evidence="1">
    <name type="scientific">marine metagenome</name>
    <dbReference type="NCBI Taxonomy" id="408172"/>
    <lineage>
        <taxon>unclassified sequences</taxon>
        <taxon>metagenomes</taxon>
        <taxon>ecological metagenomes</taxon>
    </lineage>
</organism>